<dbReference type="Gene3D" id="2.40.170.20">
    <property type="entry name" value="TonB-dependent receptor, beta-barrel domain"/>
    <property type="match status" value="1"/>
</dbReference>
<dbReference type="PANTHER" id="PTHR30069:SF46">
    <property type="entry name" value="OAR PROTEIN"/>
    <property type="match status" value="1"/>
</dbReference>
<accession>A0A5C6Q5Q7</accession>
<dbReference type="GO" id="GO:0044718">
    <property type="term" value="P:siderophore transmembrane transport"/>
    <property type="evidence" value="ECO:0007669"/>
    <property type="project" value="TreeGrafter"/>
</dbReference>
<dbReference type="Proteomes" id="UP000321917">
    <property type="component" value="Unassembled WGS sequence"/>
</dbReference>
<dbReference type="GO" id="GO:0030246">
    <property type="term" value="F:carbohydrate binding"/>
    <property type="evidence" value="ECO:0007669"/>
    <property type="project" value="InterPro"/>
</dbReference>
<dbReference type="Pfam" id="PF13620">
    <property type="entry name" value="CarboxypepD_reg"/>
    <property type="match status" value="1"/>
</dbReference>
<evidence type="ECO:0000313" key="12">
    <source>
        <dbReference type="Proteomes" id="UP000321917"/>
    </source>
</evidence>
<protein>
    <submittedName>
        <fullName evidence="10">TonB-dependent receptor</fullName>
    </submittedName>
</protein>
<keyword evidence="5" id="KW-0472">Membrane</keyword>
<feature type="chain" id="PRO_5022710813" evidence="7">
    <location>
        <begin position="26"/>
        <end position="1046"/>
    </location>
</feature>
<sequence>MNTQRLSLISSAVIFALGLSTSAMANDTSSAIRGSIENSAGAISVNAKIEIIHEPSGTKTLTTSNDAGNFSSKGLRVGGPYTIKITGEKGVTVYRDIFLTLGDTFRLNAKLEAMDDVERISVTGSKLFSNNIGSNSYFGADDIVNAPSFDRDIKDIVRNNPLAVLSSKDGELSVAGTNPRFNSISVDGISQNDDFGLNANGYPTTRSPISLDAIEQVTIDVTPFNAKDSGFQGAKINAVTKSGTNELSGSFFYETQNDSMAGTPKNGEDEAPLDFDETTFGATLGGAIIEDELFFFASYEYYEATSTVEWGPDGANVPNPTEANVADVLEVQRIAREVYGVEPGEWDLSPKVDDEKLLLKLDWNINENHRSAFTYQYTKGNSTRNQSTFGRELRLSSHWYDRTEELNNYAFKLYSDWNDDFSTQLSLTYLDNPTTQASLGDFSDTVIQADSGDIAIGADHSRHSNDLRKKTFIMSLDGDYLVGDHSLSFGYQFKRLDIFNLFLQNTKGDYRFGSIEDFENKVANRVIYQNATSLDPNDAAASFVRDEHAFFIQDEWMFNDDITIDMGLRYEMLASSDTPIYNEQSKARTGFDNTDNLDGTGIFLPRFGIKWDASDDLIVRGGVGRYSGGQPTVWVSNSYSNPGVGIGKVFANGTFENVDISGPRQEDKDAVANSTTYAGTNFVDPSFDLPSDWRYQIALDYRFDIPVLGDNFLLTTEYLYKKSENTAFWQDASLLGDEDGTTADGGRTIYDDADGSITDLMLTNAGKDGRSKIFSMVLNKDWDSGVRLTTSYTNQDVTDAHTSTSATAGSNFGYNTVINRNDAEVGRSGFETEHRFVVNLGYETEFVAGYKTNINLFFERRSGKPVTFYADGNDVDGRSGPGRDPYDLLSPGTTNDSFLPYIPTPGDTNVVFTSPENEANFFEAINNLGLDKYAGGYLPKGVITTPWVTTLDLSIRQEIPGFQEDHKGMVYLTVDNLLNLIDSSKGKVYGSDFGTQELVEFTVDPATRKYVYGRPISQNDDGSYADNKFYTTDSAWRIKVGVSYKF</sequence>
<dbReference type="OrthoDB" id="9768147at2"/>
<name>A0A5C6Q5Q7_9GAMM</name>
<evidence type="ECO:0000259" key="8">
    <source>
        <dbReference type="Pfam" id="PF25183"/>
    </source>
</evidence>
<dbReference type="AlphaFoldDB" id="A0A5C6Q5Q7"/>
<evidence type="ECO:0000256" key="3">
    <source>
        <dbReference type="ARBA" id="ARBA00022452"/>
    </source>
</evidence>
<dbReference type="Proteomes" id="UP000321525">
    <property type="component" value="Unassembled WGS sequence"/>
</dbReference>
<keyword evidence="7" id="KW-0732">Signal</keyword>
<keyword evidence="6" id="KW-0998">Cell outer membrane</keyword>
<evidence type="ECO:0000256" key="7">
    <source>
        <dbReference type="SAM" id="SignalP"/>
    </source>
</evidence>
<reference evidence="10 12" key="1">
    <citation type="submission" date="2019-07" db="EMBL/GenBank/DDBJ databases">
        <title>Genomes of sea-ice associated Colwellia species.</title>
        <authorList>
            <person name="Bowman J.P."/>
        </authorList>
    </citation>
    <scope>NUCLEOTIDE SEQUENCE [LARGE SCALE GENOMIC DNA]</scope>
    <source>
        <strain evidence="9 11">ACAM 607</strain>
        <strain evidence="10 12">IC036</strain>
    </source>
</reference>
<keyword evidence="4" id="KW-0812">Transmembrane</keyword>
<dbReference type="InterPro" id="IPR039426">
    <property type="entry name" value="TonB-dep_rcpt-like"/>
</dbReference>
<dbReference type="InterPro" id="IPR013784">
    <property type="entry name" value="Carb-bd-like_fold"/>
</dbReference>
<evidence type="ECO:0000256" key="4">
    <source>
        <dbReference type="ARBA" id="ARBA00022692"/>
    </source>
</evidence>
<evidence type="ECO:0000256" key="1">
    <source>
        <dbReference type="ARBA" id="ARBA00004571"/>
    </source>
</evidence>
<gene>
    <name evidence="9" type="ORF">ESZ26_14000</name>
    <name evidence="10" type="ORF">ESZ27_14850</name>
</gene>
<evidence type="ECO:0000313" key="10">
    <source>
        <dbReference type="EMBL" id="TWX64255.1"/>
    </source>
</evidence>
<evidence type="ECO:0000313" key="9">
    <source>
        <dbReference type="EMBL" id="TWX57068.1"/>
    </source>
</evidence>
<dbReference type="Pfam" id="PF25183">
    <property type="entry name" value="OMP_b-brl_4"/>
    <property type="match status" value="2"/>
</dbReference>
<evidence type="ECO:0000256" key="2">
    <source>
        <dbReference type="ARBA" id="ARBA00022448"/>
    </source>
</evidence>
<dbReference type="EMBL" id="VOLR01000020">
    <property type="protein sequence ID" value="TWX57068.1"/>
    <property type="molecule type" value="Genomic_DNA"/>
</dbReference>
<dbReference type="EMBL" id="VOLQ01000033">
    <property type="protein sequence ID" value="TWX64255.1"/>
    <property type="molecule type" value="Genomic_DNA"/>
</dbReference>
<feature type="signal peptide" evidence="7">
    <location>
        <begin position="1"/>
        <end position="25"/>
    </location>
</feature>
<dbReference type="GO" id="GO:0009279">
    <property type="term" value="C:cell outer membrane"/>
    <property type="evidence" value="ECO:0007669"/>
    <property type="project" value="UniProtKB-SubCell"/>
</dbReference>
<keyword evidence="10" id="KW-0675">Receptor</keyword>
<dbReference type="GO" id="GO:0015344">
    <property type="term" value="F:siderophore uptake transmembrane transporter activity"/>
    <property type="evidence" value="ECO:0007669"/>
    <property type="project" value="TreeGrafter"/>
</dbReference>
<dbReference type="SUPFAM" id="SSF49452">
    <property type="entry name" value="Starch-binding domain-like"/>
    <property type="match status" value="1"/>
</dbReference>
<evidence type="ECO:0000313" key="11">
    <source>
        <dbReference type="Proteomes" id="UP000321525"/>
    </source>
</evidence>
<keyword evidence="3" id="KW-1134">Transmembrane beta strand</keyword>
<proteinExistence type="predicted"/>
<organism evidence="10 12">
    <name type="scientific">Colwellia hornerae</name>
    <dbReference type="NCBI Taxonomy" id="89402"/>
    <lineage>
        <taxon>Bacteria</taxon>
        <taxon>Pseudomonadati</taxon>
        <taxon>Pseudomonadota</taxon>
        <taxon>Gammaproteobacteria</taxon>
        <taxon>Alteromonadales</taxon>
        <taxon>Colwelliaceae</taxon>
        <taxon>Colwellia</taxon>
    </lineage>
</organism>
<dbReference type="RefSeq" id="WP_146800094.1">
    <property type="nucleotide sequence ID" value="NZ_VOLP01000019.1"/>
</dbReference>
<keyword evidence="11" id="KW-1185">Reference proteome</keyword>
<feature type="domain" description="TonB-dependent transporter Oar-like beta-barrel" evidence="8">
    <location>
        <begin position="353"/>
        <end position="979"/>
    </location>
</feature>
<comment type="subcellular location">
    <subcellularLocation>
        <location evidence="1">Cell outer membrane</location>
        <topology evidence="1">Multi-pass membrane protein</topology>
    </subcellularLocation>
</comment>
<dbReference type="SUPFAM" id="SSF56935">
    <property type="entry name" value="Porins"/>
    <property type="match status" value="1"/>
</dbReference>
<keyword evidence="2" id="KW-0813">Transport</keyword>
<dbReference type="PANTHER" id="PTHR30069">
    <property type="entry name" value="TONB-DEPENDENT OUTER MEMBRANE RECEPTOR"/>
    <property type="match status" value="1"/>
</dbReference>
<feature type="domain" description="TonB-dependent transporter Oar-like beta-barrel" evidence="8">
    <location>
        <begin position="239"/>
        <end position="308"/>
    </location>
</feature>
<evidence type="ECO:0000256" key="5">
    <source>
        <dbReference type="ARBA" id="ARBA00023136"/>
    </source>
</evidence>
<comment type="caution">
    <text evidence="10">The sequence shown here is derived from an EMBL/GenBank/DDBJ whole genome shotgun (WGS) entry which is preliminary data.</text>
</comment>
<dbReference type="InterPro" id="IPR057601">
    <property type="entry name" value="Oar-like_b-barrel"/>
</dbReference>
<evidence type="ECO:0000256" key="6">
    <source>
        <dbReference type="ARBA" id="ARBA00023237"/>
    </source>
</evidence>
<dbReference type="InterPro" id="IPR036942">
    <property type="entry name" value="Beta-barrel_TonB_sf"/>
</dbReference>